<dbReference type="InterPro" id="IPR046431">
    <property type="entry name" value="FAF_dom"/>
</dbReference>
<gene>
    <name evidence="3" type="ORF">SO802_032931</name>
</gene>
<evidence type="ECO:0000259" key="2">
    <source>
        <dbReference type="Pfam" id="PF11250"/>
    </source>
</evidence>
<dbReference type="AlphaFoldDB" id="A0AAW2BBR2"/>
<comment type="similarity">
    <text evidence="1">Belongs to the fantastic four family.</text>
</comment>
<dbReference type="PANTHER" id="PTHR33155">
    <property type="entry name" value="FANTASTIC FOUR-LIKE PROTEIN (DUF3049)"/>
    <property type="match status" value="1"/>
</dbReference>
<dbReference type="InterPro" id="IPR021410">
    <property type="entry name" value="FAF"/>
</dbReference>
<reference evidence="3 4" key="1">
    <citation type="submission" date="2024-01" db="EMBL/GenBank/DDBJ databases">
        <title>A telomere-to-telomere, gap-free genome of sweet tea (Lithocarpus litseifolius).</title>
        <authorList>
            <person name="Zhou J."/>
        </authorList>
    </citation>
    <scope>NUCLEOTIDE SEQUENCE [LARGE SCALE GENOMIC DNA]</scope>
    <source>
        <strain evidence="3">Zhou-2022a</strain>
        <tissue evidence="3">Leaf</tissue>
    </source>
</reference>
<name>A0AAW2BBR2_9ROSI</name>
<dbReference type="Pfam" id="PF11250">
    <property type="entry name" value="FAF"/>
    <property type="match status" value="1"/>
</dbReference>
<comment type="caution">
    <text evidence="3">The sequence shown here is derived from an EMBL/GenBank/DDBJ whole genome shotgun (WGS) entry which is preliminary data.</text>
</comment>
<evidence type="ECO:0000256" key="1">
    <source>
        <dbReference type="ARBA" id="ARBA00008690"/>
    </source>
</evidence>
<sequence>MQSMDFFGESLLCKAKSIVSSLSEVMLWVSKLPSSTQTPKEFPIHHDQYLQLGLKTLVYPPTMSLQSPDHLANIVHSNTTSFPSVSAISPSSSSMLLSPSTCSSSGSSIMDDLIGTESGVVYLSASEYDIKLLEEHEPYNSEHVNKLNHRCAMTKNFPPPVPPLPWVFTRHYTDGKLILKVERVKHYEYFEALRENGRLVLNLVQFDDNINYEENEELELEELHLVEDQEVVEKIEEDGAEEHQETEADYDGYDHKVNENLEEDFETLLASSMPGNCLTVGMVLNNSSSYCNANKHEHVHAYLAHPGSAPLCPVMTTVV</sequence>
<dbReference type="EMBL" id="JAZDWU010000012">
    <property type="protein sequence ID" value="KAK9983406.1"/>
    <property type="molecule type" value="Genomic_DNA"/>
</dbReference>
<evidence type="ECO:0000313" key="3">
    <source>
        <dbReference type="EMBL" id="KAK9983406.1"/>
    </source>
</evidence>
<feature type="domain" description="FAF" evidence="2">
    <location>
        <begin position="156"/>
        <end position="203"/>
    </location>
</feature>
<dbReference type="Proteomes" id="UP001459277">
    <property type="component" value="Unassembled WGS sequence"/>
</dbReference>
<proteinExistence type="inferred from homology"/>
<organism evidence="3 4">
    <name type="scientific">Lithocarpus litseifolius</name>
    <dbReference type="NCBI Taxonomy" id="425828"/>
    <lineage>
        <taxon>Eukaryota</taxon>
        <taxon>Viridiplantae</taxon>
        <taxon>Streptophyta</taxon>
        <taxon>Embryophyta</taxon>
        <taxon>Tracheophyta</taxon>
        <taxon>Spermatophyta</taxon>
        <taxon>Magnoliopsida</taxon>
        <taxon>eudicotyledons</taxon>
        <taxon>Gunneridae</taxon>
        <taxon>Pentapetalae</taxon>
        <taxon>rosids</taxon>
        <taxon>fabids</taxon>
        <taxon>Fagales</taxon>
        <taxon>Fagaceae</taxon>
        <taxon>Lithocarpus</taxon>
    </lineage>
</organism>
<evidence type="ECO:0000313" key="4">
    <source>
        <dbReference type="Proteomes" id="UP001459277"/>
    </source>
</evidence>
<dbReference type="PANTHER" id="PTHR33155:SF75">
    <property type="entry name" value="OS02G0750800 PROTEIN"/>
    <property type="match status" value="1"/>
</dbReference>
<accession>A0AAW2BBR2</accession>
<keyword evidence="4" id="KW-1185">Reference proteome</keyword>
<protein>
    <recommendedName>
        <fullName evidence="2">FAF domain-containing protein</fullName>
    </recommendedName>
</protein>